<proteinExistence type="predicted"/>
<dbReference type="GO" id="GO:0009243">
    <property type="term" value="P:O antigen biosynthetic process"/>
    <property type="evidence" value="ECO:0007669"/>
    <property type="project" value="InterPro"/>
</dbReference>
<keyword evidence="3" id="KW-1185">Reference proteome</keyword>
<dbReference type="InterPro" id="IPR013446">
    <property type="entry name" value="G1P_cyt_trans-like"/>
</dbReference>
<name>A0A3D9I724_9BACL</name>
<dbReference type="Pfam" id="PF00483">
    <property type="entry name" value="NTP_transferase"/>
    <property type="match status" value="1"/>
</dbReference>
<accession>A0A3D9I724</accession>
<keyword evidence="2" id="KW-0548">Nucleotidyltransferase</keyword>
<evidence type="ECO:0000313" key="2">
    <source>
        <dbReference type="EMBL" id="RED57584.1"/>
    </source>
</evidence>
<reference evidence="2 3" key="1">
    <citation type="submission" date="2018-07" db="EMBL/GenBank/DDBJ databases">
        <title>Genomic Encyclopedia of Type Strains, Phase III (KMG-III): the genomes of soil and plant-associated and newly described type strains.</title>
        <authorList>
            <person name="Whitman W."/>
        </authorList>
    </citation>
    <scope>NUCLEOTIDE SEQUENCE [LARGE SCALE GENOMIC DNA]</scope>
    <source>
        <strain evidence="2 3">CECT 8236</strain>
    </source>
</reference>
<evidence type="ECO:0000259" key="1">
    <source>
        <dbReference type="Pfam" id="PF00483"/>
    </source>
</evidence>
<dbReference type="GO" id="GO:0047343">
    <property type="term" value="F:glucose-1-phosphate cytidylyltransferase activity"/>
    <property type="evidence" value="ECO:0007669"/>
    <property type="project" value="InterPro"/>
</dbReference>
<dbReference type="PANTHER" id="PTHR47183">
    <property type="entry name" value="GLUCOSE-1-PHOSPHATE CYTIDYLYLTRANSFERASE-RELATED"/>
    <property type="match status" value="1"/>
</dbReference>
<dbReference type="PANTHER" id="PTHR47183:SF1">
    <property type="entry name" value="GLUCOSE-1-PHOSPHATE CYTIDYLYLTRANSFERASE"/>
    <property type="match status" value="1"/>
</dbReference>
<dbReference type="NCBIfam" id="TIGR02623">
    <property type="entry name" value="G1P_cyt_trans"/>
    <property type="match status" value="1"/>
</dbReference>
<keyword evidence="2" id="KW-0808">Transferase</keyword>
<evidence type="ECO:0000313" key="3">
    <source>
        <dbReference type="Proteomes" id="UP000256869"/>
    </source>
</evidence>
<dbReference type="AlphaFoldDB" id="A0A3D9I724"/>
<dbReference type="CDD" id="cd02524">
    <property type="entry name" value="G1P_cytidylyltransferase"/>
    <property type="match status" value="1"/>
</dbReference>
<protein>
    <submittedName>
        <fullName evidence="2">Glucose-1-phosphate cytidylyltransferase</fullName>
    </submittedName>
</protein>
<dbReference type="SUPFAM" id="SSF53448">
    <property type="entry name" value="Nucleotide-diphospho-sugar transferases"/>
    <property type="match status" value="1"/>
</dbReference>
<comment type="caution">
    <text evidence="2">The sequence shown here is derived from an EMBL/GenBank/DDBJ whole genome shotgun (WGS) entry which is preliminary data.</text>
</comment>
<dbReference type="Gene3D" id="3.90.550.10">
    <property type="entry name" value="Spore Coat Polysaccharide Biosynthesis Protein SpsA, Chain A"/>
    <property type="match status" value="1"/>
</dbReference>
<dbReference type="InterPro" id="IPR046981">
    <property type="entry name" value="G1P_cyt_trans"/>
</dbReference>
<gene>
    <name evidence="2" type="ORF">DFP95_11057</name>
</gene>
<feature type="domain" description="Nucleotidyl transferase" evidence="1">
    <location>
        <begin position="26"/>
        <end position="233"/>
    </location>
</feature>
<dbReference type="Proteomes" id="UP000256869">
    <property type="component" value="Unassembled WGS sequence"/>
</dbReference>
<organism evidence="2 3">
    <name type="scientific">Cohnella lupini</name>
    <dbReference type="NCBI Taxonomy" id="1294267"/>
    <lineage>
        <taxon>Bacteria</taxon>
        <taxon>Bacillati</taxon>
        <taxon>Bacillota</taxon>
        <taxon>Bacilli</taxon>
        <taxon>Bacillales</taxon>
        <taxon>Paenibacillaceae</taxon>
        <taxon>Cohnella</taxon>
    </lineage>
</organism>
<dbReference type="EMBL" id="QRDY01000010">
    <property type="protein sequence ID" value="RED57584.1"/>
    <property type="molecule type" value="Genomic_DNA"/>
</dbReference>
<dbReference type="InterPro" id="IPR029044">
    <property type="entry name" value="Nucleotide-diphossugar_trans"/>
</dbReference>
<dbReference type="InterPro" id="IPR005835">
    <property type="entry name" value="NTP_transferase_dom"/>
</dbReference>
<sequence length="280" mass="31997">MLGLYLGAQKPIYNKDADVKEGALMKAVILAGGFGTRISEETHLMPKPMIQIGGKPILWHIMKMYSYYGVNDFIICLGYKGYMIKEYFSNYFLHTSDVTFDLRTNEMSVHRNTSEPWKITLVDTGENTMTGGRLKRVQQYVGNETFCFTYGDGISDVNIKQLIRFHKQKDRLATVTTVQPPGRFGAIDLNADRIVGFKEKPQGDGNWVNGGFFVLEPGIFNYISGDESIWEQEPMEALASDGHLSAFFHSGFWQPMDTLRDKVKLEEIWQSEHPPWKVWI</sequence>